<dbReference type="Pfam" id="PF00892">
    <property type="entry name" value="EamA"/>
    <property type="match status" value="2"/>
</dbReference>
<feature type="transmembrane region" description="Helical" evidence="5">
    <location>
        <begin position="183"/>
        <end position="203"/>
    </location>
</feature>
<protein>
    <recommendedName>
        <fullName evidence="6">EamA domain-containing protein</fullName>
    </recommendedName>
</protein>
<organism evidence="7 8">
    <name type="scientific">Micavibrio aeruginosavorus</name>
    <dbReference type="NCBI Taxonomy" id="349221"/>
    <lineage>
        <taxon>Bacteria</taxon>
        <taxon>Pseudomonadati</taxon>
        <taxon>Bdellovibrionota</taxon>
        <taxon>Bdellovibrionia</taxon>
        <taxon>Bdellovibrionales</taxon>
        <taxon>Pseudobdellovibrionaceae</taxon>
        <taxon>Micavibrio</taxon>
    </lineage>
</organism>
<evidence type="ECO:0000313" key="8">
    <source>
        <dbReference type="Proteomes" id="UP000249739"/>
    </source>
</evidence>
<evidence type="ECO:0000256" key="2">
    <source>
        <dbReference type="ARBA" id="ARBA00022692"/>
    </source>
</evidence>
<dbReference type="Proteomes" id="UP000249739">
    <property type="component" value="Unassembled WGS sequence"/>
</dbReference>
<dbReference type="EMBL" id="QFOT01000035">
    <property type="protein sequence ID" value="PZP56170.1"/>
    <property type="molecule type" value="Genomic_DNA"/>
</dbReference>
<dbReference type="InterPro" id="IPR037185">
    <property type="entry name" value="EmrE-like"/>
</dbReference>
<dbReference type="AlphaFoldDB" id="A0A2W5FQS0"/>
<dbReference type="InterPro" id="IPR000620">
    <property type="entry name" value="EamA_dom"/>
</dbReference>
<feature type="transmembrane region" description="Helical" evidence="5">
    <location>
        <begin position="71"/>
        <end position="92"/>
    </location>
</feature>
<evidence type="ECO:0000256" key="4">
    <source>
        <dbReference type="ARBA" id="ARBA00023136"/>
    </source>
</evidence>
<evidence type="ECO:0000256" key="3">
    <source>
        <dbReference type="ARBA" id="ARBA00022989"/>
    </source>
</evidence>
<comment type="caution">
    <text evidence="7">The sequence shown here is derived from an EMBL/GenBank/DDBJ whole genome shotgun (WGS) entry which is preliminary data.</text>
</comment>
<feature type="transmembrane region" description="Helical" evidence="5">
    <location>
        <begin position="98"/>
        <end position="119"/>
    </location>
</feature>
<accession>A0A2W5FQS0</accession>
<feature type="transmembrane region" description="Helical" evidence="5">
    <location>
        <begin position="209"/>
        <end position="227"/>
    </location>
</feature>
<feature type="transmembrane region" description="Helical" evidence="5">
    <location>
        <begin position="37"/>
        <end position="59"/>
    </location>
</feature>
<dbReference type="SUPFAM" id="SSF103481">
    <property type="entry name" value="Multidrug resistance efflux transporter EmrE"/>
    <property type="match status" value="2"/>
</dbReference>
<evidence type="ECO:0000313" key="7">
    <source>
        <dbReference type="EMBL" id="PZP56170.1"/>
    </source>
</evidence>
<dbReference type="PANTHER" id="PTHR22911">
    <property type="entry name" value="ACYL-MALONYL CONDENSING ENZYME-RELATED"/>
    <property type="match status" value="1"/>
</dbReference>
<feature type="transmembrane region" description="Helical" evidence="5">
    <location>
        <begin position="265"/>
        <end position="283"/>
    </location>
</feature>
<evidence type="ECO:0000256" key="5">
    <source>
        <dbReference type="SAM" id="Phobius"/>
    </source>
</evidence>
<feature type="domain" description="EamA" evidence="6">
    <location>
        <begin position="156"/>
        <end position="282"/>
    </location>
</feature>
<evidence type="ECO:0000256" key="1">
    <source>
        <dbReference type="ARBA" id="ARBA00004141"/>
    </source>
</evidence>
<sequence>MLNSSPKIFKATGLMILAVFFIAVMNACAKLSSEKHAIIEIVFYRGVISVFLLSLWLIYKRDLNLLKTKRPMAHLGRSTIGTIGVGFVYWAYSLMPMGDVAVLLLTSSLFVTILSVPLLGETVGPWRWGAVIIGFIGAALVGNPTTAHFSLYAFSVCIAAAFAVSLVFIFLSKLGKTESAFTTVFYFSLTSTIVSGIYMIFKGNAPDPSVYWALFGTGIASLFSLLLKTEAYKFADASFLSPLDYMNLLWSILFGFMFWGDLPTWTMLAGAAMIIGSNILIIWREHRHKQKHIESPLIGG</sequence>
<dbReference type="GO" id="GO:0016020">
    <property type="term" value="C:membrane"/>
    <property type="evidence" value="ECO:0007669"/>
    <property type="project" value="UniProtKB-SubCell"/>
</dbReference>
<keyword evidence="4 5" id="KW-0472">Membrane</keyword>
<feature type="transmembrane region" description="Helical" evidence="5">
    <location>
        <begin position="239"/>
        <end position="259"/>
    </location>
</feature>
<evidence type="ECO:0000259" key="6">
    <source>
        <dbReference type="Pfam" id="PF00892"/>
    </source>
</evidence>
<name>A0A2W5FQS0_9BACT</name>
<reference evidence="7 8" key="1">
    <citation type="submission" date="2017-08" db="EMBL/GenBank/DDBJ databases">
        <title>Infants hospitalized years apart are colonized by the same room-sourced microbial strains.</title>
        <authorList>
            <person name="Brooks B."/>
            <person name="Olm M.R."/>
            <person name="Firek B.A."/>
            <person name="Baker R."/>
            <person name="Thomas B.C."/>
            <person name="Morowitz M.J."/>
            <person name="Banfield J.F."/>
        </authorList>
    </citation>
    <scope>NUCLEOTIDE SEQUENCE [LARGE SCALE GENOMIC DNA]</scope>
    <source>
        <strain evidence="7">S2_006_000_R2_64</strain>
    </source>
</reference>
<proteinExistence type="predicted"/>
<feature type="transmembrane region" description="Helical" evidence="5">
    <location>
        <begin position="126"/>
        <end position="143"/>
    </location>
</feature>
<dbReference type="PANTHER" id="PTHR22911:SF6">
    <property type="entry name" value="SOLUTE CARRIER FAMILY 35 MEMBER G1"/>
    <property type="match status" value="1"/>
</dbReference>
<comment type="subcellular location">
    <subcellularLocation>
        <location evidence="1">Membrane</location>
        <topology evidence="1">Multi-pass membrane protein</topology>
    </subcellularLocation>
</comment>
<feature type="transmembrane region" description="Helical" evidence="5">
    <location>
        <begin position="149"/>
        <end position="171"/>
    </location>
</feature>
<keyword evidence="2 5" id="KW-0812">Transmembrane</keyword>
<gene>
    <name evidence="7" type="ORF">DI586_04605</name>
</gene>
<keyword evidence="3 5" id="KW-1133">Transmembrane helix</keyword>
<feature type="domain" description="EamA" evidence="6">
    <location>
        <begin position="14"/>
        <end position="141"/>
    </location>
</feature>